<comment type="caution">
    <text evidence="1">The sequence shown here is derived from an EMBL/GenBank/DDBJ whole genome shotgun (WGS) entry which is preliminary data.</text>
</comment>
<reference evidence="1 2" key="1">
    <citation type="submission" date="2021-04" db="EMBL/GenBank/DDBJ databases">
        <authorList>
            <person name="De Guttry C."/>
            <person name="Zahm M."/>
            <person name="Klopp C."/>
            <person name="Cabau C."/>
            <person name="Louis A."/>
            <person name="Berthelot C."/>
            <person name="Parey E."/>
            <person name="Roest Crollius H."/>
            <person name="Montfort J."/>
            <person name="Robinson-Rechavi M."/>
            <person name="Bucao C."/>
            <person name="Bouchez O."/>
            <person name="Gislard M."/>
            <person name="Lluch J."/>
            <person name="Milhes M."/>
            <person name="Lampietro C."/>
            <person name="Lopez Roques C."/>
            <person name="Donnadieu C."/>
            <person name="Braasch I."/>
            <person name="Desvignes T."/>
            <person name="Postlethwait J."/>
            <person name="Bobe J."/>
            <person name="Wedekind C."/>
            <person name="Guiguen Y."/>
        </authorList>
    </citation>
    <scope>NUCLEOTIDE SEQUENCE [LARGE SCALE GENOMIC DNA]</scope>
    <source>
        <strain evidence="1">Cs_M1</strain>
        <tissue evidence="1">Blood</tissue>
    </source>
</reference>
<gene>
    <name evidence="1" type="ORF">J4Q44_G00092560</name>
</gene>
<evidence type="ECO:0000313" key="2">
    <source>
        <dbReference type="Proteomes" id="UP001356427"/>
    </source>
</evidence>
<dbReference type="EMBL" id="JAGTTL010000007">
    <property type="protein sequence ID" value="KAK6320149.1"/>
    <property type="molecule type" value="Genomic_DNA"/>
</dbReference>
<accession>A0AAN8QYX6</accession>
<feature type="non-terminal residue" evidence="1">
    <location>
        <position position="70"/>
    </location>
</feature>
<keyword evidence="2" id="KW-1185">Reference proteome</keyword>
<proteinExistence type="predicted"/>
<protein>
    <submittedName>
        <fullName evidence="1">Uncharacterized protein</fullName>
    </submittedName>
</protein>
<dbReference type="AlphaFoldDB" id="A0AAN8QYX6"/>
<evidence type="ECO:0000313" key="1">
    <source>
        <dbReference type="EMBL" id="KAK6320149.1"/>
    </source>
</evidence>
<sequence>MTPFISRSDSTLNQPMTSLVNSPSVKIQKCLQHRYVHTLCLKLSRPGSGDACMLSPGCECSLCCSSFVFL</sequence>
<dbReference type="Proteomes" id="UP001356427">
    <property type="component" value="Unassembled WGS sequence"/>
</dbReference>
<organism evidence="1 2">
    <name type="scientific">Coregonus suidteri</name>
    <dbReference type="NCBI Taxonomy" id="861788"/>
    <lineage>
        <taxon>Eukaryota</taxon>
        <taxon>Metazoa</taxon>
        <taxon>Chordata</taxon>
        <taxon>Craniata</taxon>
        <taxon>Vertebrata</taxon>
        <taxon>Euteleostomi</taxon>
        <taxon>Actinopterygii</taxon>
        <taxon>Neopterygii</taxon>
        <taxon>Teleostei</taxon>
        <taxon>Protacanthopterygii</taxon>
        <taxon>Salmoniformes</taxon>
        <taxon>Salmonidae</taxon>
        <taxon>Coregoninae</taxon>
        <taxon>Coregonus</taxon>
    </lineage>
</organism>
<name>A0AAN8QYX6_9TELE</name>